<comment type="caution">
    <text evidence="4">The sequence shown here is derived from an EMBL/GenBank/DDBJ whole genome shotgun (WGS) entry which is preliminary data.</text>
</comment>
<accession>A0A4Q9WDD7</accession>
<protein>
    <submittedName>
        <fullName evidence="4">TetR family transcriptional regulator</fullName>
    </submittedName>
</protein>
<reference evidence="4 5" key="1">
    <citation type="journal article" date="2019" name="Sci. Transl. Med.">
        <title>Quorum sensing between bacterial species on the skin protects against epidermal injury in atopic dermatitis.</title>
        <authorList>
            <person name="Williams M.R."/>
        </authorList>
    </citation>
    <scope>NUCLEOTIDE SEQUENCE [LARGE SCALE GENOMIC DNA]</scope>
    <source>
        <strain evidence="4 5">E7</strain>
    </source>
</reference>
<feature type="DNA-binding region" description="H-T-H motif" evidence="2">
    <location>
        <begin position="31"/>
        <end position="50"/>
    </location>
</feature>
<evidence type="ECO:0000256" key="2">
    <source>
        <dbReference type="PROSITE-ProRule" id="PRU00335"/>
    </source>
</evidence>
<dbReference type="Proteomes" id="UP000293637">
    <property type="component" value="Unassembled WGS sequence"/>
</dbReference>
<dbReference type="AlphaFoldDB" id="A0A4Q9WDD7"/>
<evidence type="ECO:0000256" key="1">
    <source>
        <dbReference type="ARBA" id="ARBA00023125"/>
    </source>
</evidence>
<evidence type="ECO:0000259" key="3">
    <source>
        <dbReference type="PROSITE" id="PS50977"/>
    </source>
</evidence>
<dbReference type="InterPro" id="IPR050624">
    <property type="entry name" value="HTH-type_Tx_Regulator"/>
</dbReference>
<keyword evidence="1 2" id="KW-0238">DNA-binding</keyword>
<dbReference type="InterPro" id="IPR009057">
    <property type="entry name" value="Homeodomain-like_sf"/>
</dbReference>
<dbReference type="GeneID" id="58091321"/>
<dbReference type="Gene3D" id="1.10.357.10">
    <property type="entry name" value="Tetracycline Repressor, domain 2"/>
    <property type="match status" value="1"/>
</dbReference>
<name>A0A4Q9WDD7_STALU</name>
<dbReference type="PANTHER" id="PTHR43479:SF23">
    <property type="entry name" value="HTH TETR-TYPE DOMAIN-CONTAINING PROTEIN"/>
    <property type="match status" value="1"/>
</dbReference>
<proteinExistence type="predicted"/>
<evidence type="ECO:0000313" key="4">
    <source>
        <dbReference type="EMBL" id="TBW73438.1"/>
    </source>
</evidence>
<evidence type="ECO:0000313" key="5">
    <source>
        <dbReference type="Proteomes" id="UP000293637"/>
    </source>
</evidence>
<dbReference type="Pfam" id="PF14278">
    <property type="entry name" value="TetR_C_8"/>
    <property type="match status" value="1"/>
</dbReference>
<dbReference type="RefSeq" id="WP_002492806.1">
    <property type="nucleotide sequence ID" value="NZ_AP021848.1"/>
</dbReference>
<gene>
    <name evidence="4" type="ORF">EQ812_01140</name>
</gene>
<dbReference type="EMBL" id="SCHB01000001">
    <property type="protein sequence ID" value="TBW73438.1"/>
    <property type="molecule type" value="Genomic_DNA"/>
</dbReference>
<dbReference type="PROSITE" id="PS50977">
    <property type="entry name" value="HTH_TETR_2"/>
    <property type="match status" value="1"/>
</dbReference>
<dbReference type="Pfam" id="PF00440">
    <property type="entry name" value="TetR_N"/>
    <property type="match status" value="1"/>
</dbReference>
<dbReference type="InterPro" id="IPR001647">
    <property type="entry name" value="HTH_TetR"/>
</dbReference>
<feature type="domain" description="HTH tetR-type" evidence="3">
    <location>
        <begin position="8"/>
        <end position="68"/>
    </location>
</feature>
<dbReference type="PANTHER" id="PTHR43479">
    <property type="entry name" value="ACREF/ENVCD OPERON REPRESSOR-RELATED"/>
    <property type="match status" value="1"/>
</dbReference>
<dbReference type="InterPro" id="IPR039532">
    <property type="entry name" value="TetR_C_Firmicutes"/>
</dbReference>
<dbReference type="GO" id="GO:0003677">
    <property type="term" value="F:DNA binding"/>
    <property type="evidence" value="ECO:0007669"/>
    <property type="project" value="UniProtKB-UniRule"/>
</dbReference>
<sequence>MKEDRRIRRTKSAIKEAFIDLLNEKEIEKITIQDITKRADINRGTFYLHFEDKYLLLDKMENECIAEISNVTEFYNVLGNDAEETGRLFIKNVLTTIFHHIDRNINFYRTILKLDRTSRLEEKMNSLFKENMQNYISVDHVIAGIPEMYFYRYVSGATISVMKYWVQDPKRLPVDELILYIYKIVYNGPLRLLSEHRHHMHQHD</sequence>
<dbReference type="SUPFAM" id="SSF46689">
    <property type="entry name" value="Homeodomain-like"/>
    <property type="match status" value="1"/>
</dbReference>
<organism evidence="4 5">
    <name type="scientific">Staphylococcus lugdunensis</name>
    <dbReference type="NCBI Taxonomy" id="28035"/>
    <lineage>
        <taxon>Bacteria</taxon>
        <taxon>Bacillati</taxon>
        <taxon>Bacillota</taxon>
        <taxon>Bacilli</taxon>
        <taxon>Bacillales</taxon>
        <taxon>Staphylococcaceae</taxon>
        <taxon>Staphylococcus</taxon>
    </lineage>
</organism>